<dbReference type="InterPro" id="IPR051398">
    <property type="entry name" value="Polysacch_Deacetylase"/>
</dbReference>
<dbReference type="Proteomes" id="UP001476950">
    <property type="component" value="Unassembled WGS sequence"/>
</dbReference>
<organism evidence="4 5">
    <name type="scientific">Stenomitos frigidus AS-A4</name>
    <dbReference type="NCBI Taxonomy" id="2933935"/>
    <lineage>
        <taxon>Bacteria</taxon>
        <taxon>Bacillati</taxon>
        <taxon>Cyanobacteriota</taxon>
        <taxon>Cyanophyceae</taxon>
        <taxon>Leptolyngbyales</taxon>
        <taxon>Leptolyngbyaceae</taxon>
        <taxon>Stenomitos</taxon>
    </lineage>
</organism>
<dbReference type="EMBL" id="JAMPLM010000006">
    <property type="protein sequence ID" value="MEP1058607.1"/>
    <property type="molecule type" value="Genomic_DNA"/>
</dbReference>
<keyword evidence="2" id="KW-0732">Signal</keyword>
<dbReference type="PANTHER" id="PTHR34216:SF3">
    <property type="entry name" value="POLY-BETA-1,6-N-ACETYL-D-GLUCOSAMINE N-DEACETYLASE"/>
    <property type="match status" value="1"/>
</dbReference>
<reference evidence="4 5" key="1">
    <citation type="submission" date="2022-04" db="EMBL/GenBank/DDBJ databases">
        <title>Positive selection, recombination, and allopatry shape intraspecific diversity of widespread and dominant cyanobacteria.</title>
        <authorList>
            <person name="Wei J."/>
            <person name="Shu W."/>
            <person name="Hu C."/>
        </authorList>
    </citation>
    <scope>NUCLEOTIDE SEQUENCE [LARGE SCALE GENOMIC DNA]</scope>
    <source>
        <strain evidence="4 5">AS-A4</strain>
    </source>
</reference>
<evidence type="ECO:0000256" key="1">
    <source>
        <dbReference type="ARBA" id="ARBA00004613"/>
    </source>
</evidence>
<dbReference type="PROSITE" id="PS51677">
    <property type="entry name" value="NODB"/>
    <property type="match status" value="1"/>
</dbReference>
<dbReference type="Pfam" id="PF01522">
    <property type="entry name" value="Polysacc_deac_1"/>
    <property type="match status" value="1"/>
</dbReference>
<feature type="domain" description="NodB homology" evidence="3">
    <location>
        <begin position="54"/>
        <end position="224"/>
    </location>
</feature>
<comment type="caution">
    <text evidence="4">The sequence shown here is derived from an EMBL/GenBank/DDBJ whole genome shotgun (WGS) entry which is preliminary data.</text>
</comment>
<name>A0ABV0KHR8_9CYAN</name>
<evidence type="ECO:0000313" key="4">
    <source>
        <dbReference type="EMBL" id="MEP1058607.1"/>
    </source>
</evidence>
<protein>
    <submittedName>
        <fullName evidence="4">Polysaccharide deacetylase family protein</fullName>
    </submittedName>
</protein>
<dbReference type="InterPro" id="IPR011330">
    <property type="entry name" value="Glyco_hydro/deAcase_b/a-brl"/>
</dbReference>
<keyword evidence="5" id="KW-1185">Reference proteome</keyword>
<evidence type="ECO:0000259" key="3">
    <source>
        <dbReference type="PROSITE" id="PS51677"/>
    </source>
</evidence>
<dbReference type="RefSeq" id="WP_190447261.1">
    <property type="nucleotide sequence ID" value="NZ_JAMPLM010000006.1"/>
</dbReference>
<dbReference type="Gene3D" id="3.20.20.370">
    <property type="entry name" value="Glycoside hydrolase/deacetylase"/>
    <property type="match status" value="1"/>
</dbReference>
<proteinExistence type="predicted"/>
<sequence>MMYHDILPVKQVPYDLTPTELRQHFEQIKSSQVTPISLDRLMDHLRTGSLLPEKPILLTFDDGYGGHYRYAYPLLKEYGYPAVFSIHTSWVGVNVGRTHVSWQELKTMAHDPLVTIASHSQTHPALTRLSNQKLAQEVVDSKKILEARLDRPVKYFTYPYGFHDARVKQAVAKAHYLAALAYALPTERFANQSTDLLSLARFEKAQLAKVLPQAWGGAPSTQCK</sequence>
<dbReference type="InterPro" id="IPR002509">
    <property type="entry name" value="NODB_dom"/>
</dbReference>
<dbReference type="PANTHER" id="PTHR34216">
    <property type="match status" value="1"/>
</dbReference>
<gene>
    <name evidence="4" type="ORF">NDI38_09165</name>
</gene>
<accession>A0ABV0KHR8</accession>
<evidence type="ECO:0000313" key="5">
    <source>
        <dbReference type="Proteomes" id="UP001476950"/>
    </source>
</evidence>
<dbReference type="CDD" id="cd10918">
    <property type="entry name" value="CE4_NodB_like_5s_6s"/>
    <property type="match status" value="1"/>
</dbReference>
<evidence type="ECO:0000256" key="2">
    <source>
        <dbReference type="ARBA" id="ARBA00022729"/>
    </source>
</evidence>
<comment type="subcellular location">
    <subcellularLocation>
        <location evidence="1">Secreted</location>
    </subcellularLocation>
</comment>
<dbReference type="SUPFAM" id="SSF88713">
    <property type="entry name" value="Glycoside hydrolase/deacetylase"/>
    <property type="match status" value="1"/>
</dbReference>